<protein>
    <submittedName>
        <fullName evidence="3">NR LBD domain-containing protein</fullName>
    </submittedName>
</protein>
<keyword evidence="2" id="KW-1185">Reference proteome</keyword>
<name>A0A0R3PYL7_ANGCS</name>
<dbReference type="WBParaSite" id="ACOC_0001153801-mRNA-1">
    <property type="protein sequence ID" value="ACOC_0001153801-mRNA-1"/>
    <property type="gene ID" value="ACOC_0001153801"/>
</dbReference>
<reference evidence="3" key="1">
    <citation type="submission" date="2017-02" db="UniProtKB">
        <authorList>
            <consortium name="WormBaseParasite"/>
        </authorList>
    </citation>
    <scope>IDENTIFICATION</scope>
</reference>
<sequence>MAVSHFSMEATDYMQLSKTEFHMLCSTLSLFEPENFCRERDLGQVIGLVLRYSMDELEMELTMETFRAALLRINVKR</sequence>
<gene>
    <name evidence="1" type="ORF">ACOC_LOCUS11539</name>
</gene>
<evidence type="ECO:0000313" key="2">
    <source>
        <dbReference type="Proteomes" id="UP000267027"/>
    </source>
</evidence>
<evidence type="ECO:0000313" key="3">
    <source>
        <dbReference type="WBParaSite" id="ACOC_0001153801-mRNA-1"/>
    </source>
</evidence>
<proteinExistence type="predicted"/>
<accession>A0A0R3PYL7</accession>
<dbReference type="Proteomes" id="UP000267027">
    <property type="component" value="Unassembled WGS sequence"/>
</dbReference>
<evidence type="ECO:0000313" key="1">
    <source>
        <dbReference type="EMBL" id="VDM63124.1"/>
    </source>
</evidence>
<organism evidence="3">
    <name type="scientific">Angiostrongylus costaricensis</name>
    <name type="common">Nematode worm</name>
    <dbReference type="NCBI Taxonomy" id="334426"/>
    <lineage>
        <taxon>Eukaryota</taxon>
        <taxon>Metazoa</taxon>
        <taxon>Ecdysozoa</taxon>
        <taxon>Nematoda</taxon>
        <taxon>Chromadorea</taxon>
        <taxon>Rhabditida</taxon>
        <taxon>Rhabditina</taxon>
        <taxon>Rhabditomorpha</taxon>
        <taxon>Strongyloidea</taxon>
        <taxon>Metastrongylidae</taxon>
        <taxon>Angiostrongylus</taxon>
    </lineage>
</organism>
<dbReference type="AlphaFoldDB" id="A0A0R3PYL7"/>
<dbReference type="EMBL" id="UYYA01004721">
    <property type="protein sequence ID" value="VDM63124.1"/>
    <property type="molecule type" value="Genomic_DNA"/>
</dbReference>
<reference evidence="1 2" key="2">
    <citation type="submission" date="2018-11" db="EMBL/GenBank/DDBJ databases">
        <authorList>
            <consortium name="Pathogen Informatics"/>
        </authorList>
    </citation>
    <scope>NUCLEOTIDE SEQUENCE [LARGE SCALE GENOMIC DNA]</scope>
    <source>
        <strain evidence="1 2">Costa Rica</strain>
    </source>
</reference>